<protein>
    <submittedName>
        <fullName evidence="11">Probable phospholipid-transporting ATPase VD</fullName>
    </submittedName>
</protein>
<dbReference type="SUPFAM" id="SSF56784">
    <property type="entry name" value="HAD-like"/>
    <property type="match status" value="1"/>
</dbReference>
<evidence type="ECO:0000256" key="1">
    <source>
        <dbReference type="ARBA" id="ARBA00004141"/>
    </source>
</evidence>
<keyword evidence="10" id="KW-1185">Reference proteome</keyword>
<sequence>MTETLQWARYHWRQLVSGTTRDDDERPYNYSSLLACGCKSSQTPKLAGKHRVVVPHLWPFKDEYEKFSGAYVNNRIRTTKYTLLNFVPRNLFEQFHRAANLYFLFLVVLNWVPLVEAFQKEITMLPLVVVLTIIAIKDGLEDYRKYKIDKQINNLVTKVYSREHSNKERVGLSKENLLLRGCTIRNTEAVVGIVVYAGHETKAMLNNSGPRYKRSKLERRANTDVLWCVLLLIIMCLTGALGHGIWLSRYENIHFFNIPEPDGRTISPVLAGFYMFWTMIILLQVLIPISLYVSIEIVKLGQIYFIQSDVDFYSEKMDSTVQCRALNITEDLGQIQYLFSDKTGTLTENKMVFRRCSVAGFDYCHEEN</sequence>
<accession>A0ABM0RCQ7</accession>
<evidence type="ECO:0000256" key="4">
    <source>
        <dbReference type="ARBA" id="ARBA00022840"/>
    </source>
</evidence>
<evidence type="ECO:0000256" key="7">
    <source>
        <dbReference type="ARBA" id="ARBA00023136"/>
    </source>
</evidence>
<organism evidence="10 11">
    <name type="scientific">Galeopterus variegatus</name>
    <name type="common">Malayan flying lemur</name>
    <name type="synonym">Cynocephalus variegatus</name>
    <dbReference type="NCBI Taxonomy" id="482537"/>
    <lineage>
        <taxon>Eukaryota</taxon>
        <taxon>Metazoa</taxon>
        <taxon>Chordata</taxon>
        <taxon>Craniata</taxon>
        <taxon>Vertebrata</taxon>
        <taxon>Euteleostomi</taxon>
        <taxon>Mammalia</taxon>
        <taxon>Eutheria</taxon>
        <taxon>Euarchontoglires</taxon>
        <taxon>Dermoptera</taxon>
        <taxon>Cynocephalidae</taxon>
        <taxon>Galeopterus</taxon>
    </lineage>
</organism>
<dbReference type="Gene3D" id="3.40.1110.10">
    <property type="entry name" value="Calcium-transporting ATPase, cytoplasmic domain N"/>
    <property type="match status" value="1"/>
</dbReference>
<evidence type="ECO:0000256" key="5">
    <source>
        <dbReference type="ARBA" id="ARBA00022967"/>
    </source>
</evidence>
<keyword evidence="3" id="KW-0547">Nucleotide-binding</keyword>
<evidence type="ECO:0000313" key="10">
    <source>
        <dbReference type="Proteomes" id="UP000694923"/>
    </source>
</evidence>
<feature type="transmembrane region" description="Helical" evidence="8">
    <location>
        <begin position="266"/>
        <end position="293"/>
    </location>
</feature>
<dbReference type="InterPro" id="IPR032631">
    <property type="entry name" value="P-type_ATPase_N"/>
</dbReference>
<feature type="transmembrane region" description="Helical" evidence="8">
    <location>
        <begin position="225"/>
        <end position="246"/>
    </location>
</feature>
<keyword evidence="6 8" id="KW-1133">Transmembrane helix</keyword>
<evidence type="ECO:0000256" key="8">
    <source>
        <dbReference type="SAM" id="Phobius"/>
    </source>
</evidence>
<dbReference type="Proteomes" id="UP000694923">
    <property type="component" value="Unplaced"/>
</dbReference>
<dbReference type="InterPro" id="IPR018303">
    <property type="entry name" value="ATPase_P-typ_P_site"/>
</dbReference>
<keyword evidence="2 8" id="KW-0812">Transmembrane</keyword>
<evidence type="ECO:0000256" key="3">
    <source>
        <dbReference type="ARBA" id="ARBA00022741"/>
    </source>
</evidence>
<dbReference type="InterPro" id="IPR023298">
    <property type="entry name" value="ATPase_P-typ_TM_dom_sf"/>
</dbReference>
<keyword evidence="7 8" id="KW-0472">Membrane</keyword>
<dbReference type="InterPro" id="IPR023214">
    <property type="entry name" value="HAD_sf"/>
</dbReference>
<dbReference type="Gene3D" id="3.40.50.1000">
    <property type="entry name" value="HAD superfamily/HAD-like"/>
    <property type="match status" value="1"/>
</dbReference>
<evidence type="ECO:0000259" key="9">
    <source>
        <dbReference type="Pfam" id="PF16209"/>
    </source>
</evidence>
<dbReference type="InterPro" id="IPR036412">
    <property type="entry name" value="HAD-like_sf"/>
</dbReference>
<dbReference type="Gene3D" id="2.70.150.10">
    <property type="entry name" value="Calcium-transporting ATPase, cytoplasmic transduction domain A"/>
    <property type="match status" value="1"/>
</dbReference>
<dbReference type="Pfam" id="PF16209">
    <property type="entry name" value="PhoLip_ATPase_N"/>
    <property type="match status" value="1"/>
</dbReference>
<feature type="domain" description="P-type ATPase N-terminal" evidence="9">
    <location>
        <begin position="67"/>
        <end position="123"/>
    </location>
</feature>
<dbReference type="PANTHER" id="PTHR24092">
    <property type="entry name" value="PROBABLE PHOSPHOLIPID-TRANSPORTING ATPASE"/>
    <property type="match status" value="1"/>
</dbReference>
<evidence type="ECO:0000256" key="6">
    <source>
        <dbReference type="ARBA" id="ARBA00022989"/>
    </source>
</evidence>
<dbReference type="GeneID" id="103596536"/>
<dbReference type="PANTHER" id="PTHR24092:SF84">
    <property type="entry name" value="PHOSPHOLIPID-TRANSPORTING ATPASE VD"/>
    <property type="match status" value="1"/>
</dbReference>
<name>A0ABM0RCQ7_GALVR</name>
<comment type="subcellular location">
    <subcellularLocation>
        <location evidence="1">Membrane</location>
        <topology evidence="1">Multi-pass membrane protein</topology>
    </subcellularLocation>
</comment>
<proteinExistence type="predicted"/>
<feature type="transmembrane region" description="Helical" evidence="8">
    <location>
        <begin position="99"/>
        <end position="118"/>
    </location>
</feature>
<evidence type="ECO:0000256" key="2">
    <source>
        <dbReference type="ARBA" id="ARBA00022692"/>
    </source>
</evidence>
<gene>
    <name evidence="11" type="primary">LOC103596536</name>
</gene>
<feature type="non-terminal residue" evidence="11">
    <location>
        <position position="368"/>
    </location>
</feature>
<keyword evidence="5" id="KW-1278">Translocase</keyword>
<dbReference type="InterPro" id="IPR023299">
    <property type="entry name" value="ATPase_P-typ_cyto_dom_N"/>
</dbReference>
<dbReference type="SUPFAM" id="SSF81665">
    <property type="entry name" value="Calcium ATPase, transmembrane domain M"/>
    <property type="match status" value="1"/>
</dbReference>
<evidence type="ECO:0000313" key="11">
    <source>
        <dbReference type="RefSeq" id="XP_008578398.1"/>
    </source>
</evidence>
<dbReference type="PROSITE" id="PS00154">
    <property type="entry name" value="ATPASE_E1_E2"/>
    <property type="match status" value="1"/>
</dbReference>
<keyword evidence="4" id="KW-0067">ATP-binding</keyword>
<reference evidence="11" key="1">
    <citation type="submission" date="2025-08" db="UniProtKB">
        <authorList>
            <consortium name="RefSeq"/>
        </authorList>
    </citation>
    <scope>IDENTIFICATION</scope>
</reference>
<feature type="transmembrane region" description="Helical" evidence="8">
    <location>
        <begin position="124"/>
        <end position="140"/>
    </location>
</feature>
<dbReference type="RefSeq" id="XP_008578398.1">
    <property type="nucleotide sequence ID" value="XM_008580176.1"/>
</dbReference>
<dbReference type="Gene3D" id="1.20.1110.10">
    <property type="entry name" value="Calcium-transporting ATPase, transmembrane domain"/>
    <property type="match status" value="1"/>
</dbReference>